<comment type="caution">
    <text evidence="2">The sequence shown here is derived from an EMBL/GenBank/DDBJ whole genome shotgun (WGS) entry which is preliminary data.</text>
</comment>
<sequence>MTLGERRICGEVTQLTPITKTGKKMNAWRNYTANSYDKDRRKKKTWRSYSATSHDKDPQASCYMCEEVEENPTTKKQHRVPHGSPVPQPSQKMLHRKKWAVKINHQPVGTINLKSVFQKLGTNNQEENMVFKRLGATSQASVPKRSHI</sequence>
<accession>A0AAV3PH39</accession>
<evidence type="ECO:0000313" key="2">
    <source>
        <dbReference type="EMBL" id="GAA0150954.1"/>
    </source>
</evidence>
<dbReference type="Proteomes" id="UP001454036">
    <property type="component" value="Unassembled WGS sequence"/>
</dbReference>
<dbReference type="AlphaFoldDB" id="A0AAV3PH39"/>
<evidence type="ECO:0000256" key="1">
    <source>
        <dbReference type="SAM" id="MobiDB-lite"/>
    </source>
</evidence>
<proteinExistence type="predicted"/>
<dbReference type="EMBL" id="BAABME010001688">
    <property type="protein sequence ID" value="GAA0150954.1"/>
    <property type="molecule type" value="Genomic_DNA"/>
</dbReference>
<feature type="region of interest" description="Disordered" evidence="1">
    <location>
        <begin position="70"/>
        <end position="92"/>
    </location>
</feature>
<evidence type="ECO:0000313" key="3">
    <source>
        <dbReference type="Proteomes" id="UP001454036"/>
    </source>
</evidence>
<gene>
    <name evidence="2" type="ORF">LIER_09777</name>
</gene>
<keyword evidence="3" id="KW-1185">Reference proteome</keyword>
<name>A0AAV3PH39_LITER</name>
<feature type="region of interest" description="Disordered" evidence="1">
    <location>
        <begin position="34"/>
        <end position="57"/>
    </location>
</feature>
<reference evidence="2 3" key="1">
    <citation type="submission" date="2024-01" db="EMBL/GenBank/DDBJ databases">
        <title>The complete chloroplast genome sequence of Lithospermum erythrorhizon: insights into the phylogenetic relationship among Boraginaceae species and the maternal lineages of purple gromwells.</title>
        <authorList>
            <person name="Okada T."/>
            <person name="Watanabe K."/>
        </authorList>
    </citation>
    <scope>NUCLEOTIDE SEQUENCE [LARGE SCALE GENOMIC DNA]</scope>
</reference>
<organism evidence="2 3">
    <name type="scientific">Lithospermum erythrorhizon</name>
    <name type="common">Purple gromwell</name>
    <name type="synonym">Lithospermum officinale var. erythrorhizon</name>
    <dbReference type="NCBI Taxonomy" id="34254"/>
    <lineage>
        <taxon>Eukaryota</taxon>
        <taxon>Viridiplantae</taxon>
        <taxon>Streptophyta</taxon>
        <taxon>Embryophyta</taxon>
        <taxon>Tracheophyta</taxon>
        <taxon>Spermatophyta</taxon>
        <taxon>Magnoliopsida</taxon>
        <taxon>eudicotyledons</taxon>
        <taxon>Gunneridae</taxon>
        <taxon>Pentapetalae</taxon>
        <taxon>asterids</taxon>
        <taxon>lamiids</taxon>
        <taxon>Boraginales</taxon>
        <taxon>Boraginaceae</taxon>
        <taxon>Boraginoideae</taxon>
        <taxon>Lithospermeae</taxon>
        <taxon>Lithospermum</taxon>
    </lineage>
</organism>
<protein>
    <submittedName>
        <fullName evidence="2">Uncharacterized protein</fullName>
    </submittedName>
</protein>